<evidence type="ECO:0000313" key="3">
    <source>
        <dbReference type="Proteomes" id="UP001500051"/>
    </source>
</evidence>
<dbReference type="InterPro" id="IPR029045">
    <property type="entry name" value="ClpP/crotonase-like_dom_sf"/>
</dbReference>
<name>A0ABP7DTJ6_9ACTN</name>
<dbReference type="PANTHER" id="PTHR43802">
    <property type="entry name" value="ENOYL-COA HYDRATASE"/>
    <property type="match status" value="1"/>
</dbReference>
<sequence>MSESTVLVERVGGVGLIRLNRPDALNALDRATRVALLAVLQDVAADPGVRCVVLTGTGRAFCVGQDLREHGAELEQSGPDDLMVTVPEHYNPIATLVHTMPKPVIAAVNGVAAGAGASLAFLADLRLVAAGAGFNLAFAQIGLSCDTGSSWSLPRLVGPTAALRLLYAGGTIGADEALDLGIATEVVPDDELENRALEVAGRLAAGPTQAYAAIRRSVAYAAHTSLTEALAYEADMMATTGATEDHRQAVEAFLAKRPPVFTGQLD</sequence>
<dbReference type="Gene3D" id="1.10.12.10">
    <property type="entry name" value="Lyase 2-enoyl-coa Hydratase, Chain A, domain 2"/>
    <property type="match status" value="1"/>
</dbReference>
<evidence type="ECO:0000313" key="2">
    <source>
        <dbReference type="EMBL" id="GAA3710109.1"/>
    </source>
</evidence>
<accession>A0ABP7DTJ6</accession>
<dbReference type="Pfam" id="PF00378">
    <property type="entry name" value="ECH_1"/>
    <property type="match status" value="1"/>
</dbReference>
<dbReference type="Gene3D" id="3.90.226.10">
    <property type="entry name" value="2-enoyl-CoA Hydratase, Chain A, domain 1"/>
    <property type="match status" value="1"/>
</dbReference>
<comment type="caution">
    <text evidence="2">The sequence shown here is derived from an EMBL/GenBank/DDBJ whole genome shotgun (WGS) entry which is preliminary data.</text>
</comment>
<dbReference type="InterPro" id="IPR014748">
    <property type="entry name" value="Enoyl-CoA_hydra_C"/>
</dbReference>
<dbReference type="SUPFAM" id="SSF52096">
    <property type="entry name" value="ClpP/crotonase"/>
    <property type="match status" value="1"/>
</dbReference>
<dbReference type="Proteomes" id="UP001500051">
    <property type="component" value="Unassembled WGS sequence"/>
</dbReference>
<proteinExistence type="inferred from homology"/>
<reference evidence="3" key="1">
    <citation type="journal article" date="2019" name="Int. J. Syst. Evol. Microbiol.">
        <title>The Global Catalogue of Microorganisms (GCM) 10K type strain sequencing project: providing services to taxonomists for standard genome sequencing and annotation.</title>
        <authorList>
            <consortium name="The Broad Institute Genomics Platform"/>
            <consortium name="The Broad Institute Genome Sequencing Center for Infectious Disease"/>
            <person name="Wu L."/>
            <person name="Ma J."/>
        </authorList>
    </citation>
    <scope>NUCLEOTIDE SEQUENCE [LARGE SCALE GENOMIC DNA]</scope>
    <source>
        <strain evidence="3">JCM 16548</strain>
    </source>
</reference>
<keyword evidence="3" id="KW-1185">Reference proteome</keyword>
<comment type="similarity">
    <text evidence="1">Belongs to the enoyl-CoA hydratase/isomerase family.</text>
</comment>
<dbReference type="InterPro" id="IPR001753">
    <property type="entry name" value="Enoyl-CoA_hydra/iso"/>
</dbReference>
<organism evidence="2 3">
    <name type="scientific">Microlunatus aurantiacus</name>
    <dbReference type="NCBI Taxonomy" id="446786"/>
    <lineage>
        <taxon>Bacteria</taxon>
        <taxon>Bacillati</taxon>
        <taxon>Actinomycetota</taxon>
        <taxon>Actinomycetes</taxon>
        <taxon>Propionibacteriales</taxon>
        <taxon>Propionibacteriaceae</taxon>
        <taxon>Microlunatus</taxon>
    </lineage>
</organism>
<dbReference type="PANTHER" id="PTHR43802:SF1">
    <property type="entry name" value="IP11341P-RELATED"/>
    <property type="match status" value="1"/>
</dbReference>
<dbReference type="EMBL" id="BAAAYX010000013">
    <property type="protein sequence ID" value="GAA3710109.1"/>
    <property type="molecule type" value="Genomic_DNA"/>
</dbReference>
<dbReference type="CDD" id="cd06558">
    <property type="entry name" value="crotonase-like"/>
    <property type="match status" value="1"/>
</dbReference>
<dbReference type="RefSeq" id="WP_344813261.1">
    <property type="nucleotide sequence ID" value="NZ_BAAAYX010000013.1"/>
</dbReference>
<evidence type="ECO:0000256" key="1">
    <source>
        <dbReference type="ARBA" id="ARBA00005254"/>
    </source>
</evidence>
<protein>
    <submittedName>
        <fullName evidence="2">Enoyl-CoA hydratase-related protein</fullName>
    </submittedName>
</protein>
<gene>
    <name evidence="2" type="ORF">GCM10022204_30580</name>
</gene>